<keyword evidence="1" id="KW-0378">Hydrolase</keyword>
<dbReference type="AlphaFoldDB" id="A0A8C7S8W0"/>
<evidence type="ECO:0000256" key="1">
    <source>
        <dbReference type="RuleBase" id="RU366025"/>
    </source>
</evidence>
<keyword evidence="1" id="KW-0788">Thiol protease</keyword>
<dbReference type="Ensembl" id="ENSOMYT00000070687.2">
    <property type="protein sequence ID" value="ENSOMYP00000064909.2"/>
    <property type="gene ID" value="ENSOMYG00000029816.2"/>
</dbReference>
<dbReference type="Proteomes" id="UP000694395">
    <property type="component" value="Chromosome 7"/>
</dbReference>
<dbReference type="FunFam" id="3.90.70.10:FF:000043">
    <property type="entry name" value="Ubiquitin carboxyl-terminal hydrolase 40"/>
    <property type="match status" value="1"/>
</dbReference>
<reference evidence="5" key="3">
    <citation type="submission" date="2025-09" db="UniProtKB">
        <authorList>
            <consortium name="Ensembl"/>
        </authorList>
    </citation>
    <scope>IDENTIFICATION</scope>
</reference>
<comment type="similarity">
    <text evidence="1">Belongs to the peptidase C19 family.</text>
</comment>
<dbReference type="InterPro" id="IPR028889">
    <property type="entry name" value="USP"/>
</dbReference>
<evidence type="ECO:0000259" key="4">
    <source>
        <dbReference type="PROSITE" id="PS50235"/>
    </source>
</evidence>
<gene>
    <name evidence="5" type="primary">LOC110527395</name>
</gene>
<proteinExistence type="inferred from homology"/>
<dbReference type="GeneTree" id="ENSGT00940000157267"/>
<dbReference type="GO" id="GO:0004843">
    <property type="term" value="F:cysteine-type deubiquitinase activity"/>
    <property type="evidence" value="ECO:0007669"/>
    <property type="project" value="UniProtKB-UniRule"/>
</dbReference>
<dbReference type="GO" id="GO:0006508">
    <property type="term" value="P:proteolysis"/>
    <property type="evidence" value="ECO:0007669"/>
    <property type="project" value="UniProtKB-KW"/>
</dbReference>
<keyword evidence="1" id="KW-0645">Protease</keyword>
<dbReference type="PROSITE" id="PS00972">
    <property type="entry name" value="USP_1"/>
    <property type="match status" value="1"/>
</dbReference>
<dbReference type="PROSITE" id="PS00973">
    <property type="entry name" value="USP_2"/>
    <property type="match status" value="1"/>
</dbReference>
<dbReference type="GO" id="GO:0005634">
    <property type="term" value="C:nucleus"/>
    <property type="evidence" value="ECO:0007669"/>
    <property type="project" value="TreeGrafter"/>
</dbReference>
<feature type="domain" description="USP" evidence="4">
    <location>
        <begin position="39"/>
        <end position="468"/>
    </location>
</feature>
<keyword evidence="6" id="KW-1185">Reference proteome</keyword>
<reference evidence="5" key="1">
    <citation type="submission" date="2020-07" db="EMBL/GenBank/DDBJ databases">
        <title>A long reads based de novo assembly of the rainbow trout Arlee double haploid line genome.</title>
        <authorList>
            <person name="Gao G."/>
            <person name="Palti Y."/>
        </authorList>
    </citation>
    <scope>NUCLEOTIDE SEQUENCE [LARGE SCALE GENOMIC DNA]</scope>
</reference>
<dbReference type="Pfam" id="PF25822">
    <property type="entry name" value="UBL_USP40"/>
    <property type="match status" value="1"/>
</dbReference>
<dbReference type="InterPro" id="IPR001394">
    <property type="entry name" value="Peptidase_C19_UCH"/>
</dbReference>
<dbReference type="PANTHER" id="PTHR24006:SF842">
    <property type="entry name" value="UBIQUITIN CARBOXYL-TERMINAL HYDROLASE 40"/>
    <property type="match status" value="1"/>
</dbReference>
<dbReference type="GO" id="GO:0005829">
    <property type="term" value="C:cytosol"/>
    <property type="evidence" value="ECO:0007669"/>
    <property type="project" value="TreeGrafter"/>
</dbReference>
<feature type="compositionally biased region" description="Low complexity" evidence="3">
    <location>
        <begin position="420"/>
        <end position="432"/>
    </location>
</feature>
<comment type="catalytic activity">
    <reaction evidence="1">
        <text>Thiol-dependent hydrolysis of ester, thioester, amide, peptide and isopeptide bonds formed by the C-terminal Gly of ubiquitin (a 76-residue protein attached to proteins as an intracellular targeting signal).</text>
        <dbReference type="EC" id="3.4.19.12"/>
    </reaction>
</comment>
<feature type="region of interest" description="Disordered" evidence="3">
    <location>
        <begin position="1"/>
        <end position="36"/>
    </location>
</feature>
<evidence type="ECO:0000313" key="5">
    <source>
        <dbReference type="Ensembl" id="ENSOMYP00000064909.2"/>
    </source>
</evidence>
<evidence type="ECO:0000313" key="6">
    <source>
        <dbReference type="Proteomes" id="UP000694395"/>
    </source>
</evidence>
<keyword evidence="2" id="KW-0175">Coiled coil</keyword>
<dbReference type="InterPro" id="IPR038765">
    <property type="entry name" value="Papain-like_cys_pep_sf"/>
</dbReference>
<feature type="region of interest" description="Disordered" evidence="3">
    <location>
        <begin position="404"/>
        <end position="436"/>
    </location>
</feature>
<dbReference type="PROSITE" id="PS50235">
    <property type="entry name" value="USP_3"/>
    <property type="match status" value="1"/>
</dbReference>
<name>A0A8C7S8W0_ONCMY</name>
<organism evidence="5 6">
    <name type="scientific">Oncorhynchus mykiss</name>
    <name type="common">Rainbow trout</name>
    <name type="synonym">Salmo gairdneri</name>
    <dbReference type="NCBI Taxonomy" id="8022"/>
    <lineage>
        <taxon>Eukaryota</taxon>
        <taxon>Metazoa</taxon>
        <taxon>Chordata</taxon>
        <taxon>Craniata</taxon>
        <taxon>Vertebrata</taxon>
        <taxon>Euteleostomi</taxon>
        <taxon>Actinopterygii</taxon>
        <taxon>Neopterygii</taxon>
        <taxon>Teleostei</taxon>
        <taxon>Protacanthopterygii</taxon>
        <taxon>Salmoniformes</taxon>
        <taxon>Salmonidae</taxon>
        <taxon>Salmoninae</taxon>
        <taxon>Oncorhynchus</taxon>
    </lineage>
</organism>
<dbReference type="EC" id="3.4.19.12" evidence="1"/>
<sequence length="911" mass="101772">MFGSLFEEEGEGYSLAPSGGRVVKGEGEPPPPRGRVNLSGIKNQGGTCYLNSLLQTLLFTPEFREELFSLGPKELGCLEDKDKPEAKVRVIPLELQRLFARLLLVDQQSASTTDLTDSFGWNNSEESRQHDVQELNRILFSALEHSLVDTSGSAFIQRLYHGTTVNSILCKECGNISQRQEDFLDLTVCVRGVCGLEGALWDMFVEEEMFEGSNLYRCGQCDQLVTAAKSAKLRKLPPFLTVSLLRFNFDFARCERYKETGRYTFPLTINLRPFCEQTEDDDSEYSYELFSVIIHKGGCYGGHYHVYIKDMDHLGLWEPPVRERGREEERTTIKDDPLSVLSSIIAQEESRSVLLDQLGQRLMDKIGSSWSKKYRKLHGPIGKFLQNHSDVFVLVNNGTRVALKANPPSPVTQPSSPAHTTPGSSSTPDPGSHWFDLNDSTVTSIHERDVEKMYQGKESAYMLFYRKTLLRRPSGALRNPGYQVPPHLLEMAEEENRRLQQRREEFEASNNSVELHLHLAPRYRLENGALKPISIEQKEATNLIFDRCRTVGDLRMIIYQDLWEGDMALTVARSLPAGLHLYNTLTDDEVSLYSAGILSGTDLFVWNGREVRRHTLINTIHLGEEGGSGLTKQSRGFAGRVTLGEVREALGEPQESLLCQEKRGGEGGGASGWRVFPPGDMQRTLKELALKDGDALLVLEPQTQDSRWAGWCVCAALCYYGLACSARKLKIKSPDIDFFFWGGGSSFQLAMARCATRNLPECIYLNVKPCVLPPTVCEELSVRDAGVRLMTSLSLCPGTAPKDTQLFLYFSVGTAPSSGLEGEIIVERSSTVKQVGNDCVSFGLLVCLPVSVSLSDRDGWHLRRLDWCEEVGEALMDEVSNQNYRTGCLDADWLIQGVIHDNPPGKCLLTA</sequence>
<dbReference type="InterPro" id="IPR018200">
    <property type="entry name" value="USP_CS"/>
</dbReference>
<keyword evidence="1" id="KW-0833">Ubl conjugation pathway</keyword>
<evidence type="ECO:0000256" key="3">
    <source>
        <dbReference type="SAM" id="MobiDB-lite"/>
    </source>
</evidence>
<dbReference type="SUPFAM" id="SSF54001">
    <property type="entry name" value="Cysteine proteinases"/>
    <property type="match status" value="1"/>
</dbReference>
<reference evidence="5" key="2">
    <citation type="submission" date="2025-08" db="UniProtKB">
        <authorList>
            <consortium name="Ensembl"/>
        </authorList>
    </citation>
    <scope>IDENTIFICATION</scope>
</reference>
<dbReference type="InterPro" id="IPR057763">
    <property type="entry name" value="UBL_USP40"/>
</dbReference>
<dbReference type="PANTHER" id="PTHR24006">
    <property type="entry name" value="UBIQUITIN CARBOXYL-TERMINAL HYDROLASE"/>
    <property type="match status" value="1"/>
</dbReference>
<accession>A0A8C7S8W0</accession>
<dbReference type="Gene3D" id="3.90.70.10">
    <property type="entry name" value="Cysteine proteinases"/>
    <property type="match status" value="1"/>
</dbReference>
<evidence type="ECO:0000256" key="2">
    <source>
        <dbReference type="SAM" id="Coils"/>
    </source>
</evidence>
<dbReference type="InterPro" id="IPR050164">
    <property type="entry name" value="Peptidase_C19"/>
</dbReference>
<dbReference type="Pfam" id="PF00443">
    <property type="entry name" value="UCH"/>
    <property type="match status" value="1"/>
</dbReference>
<dbReference type="GO" id="GO:0016579">
    <property type="term" value="P:protein deubiquitination"/>
    <property type="evidence" value="ECO:0007669"/>
    <property type="project" value="InterPro"/>
</dbReference>
<feature type="coiled-coil region" evidence="2">
    <location>
        <begin position="489"/>
        <end position="516"/>
    </location>
</feature>
<feature type="compositionally biased region" description="Acidic residues" evidence="3">
    <location>
        <begin position="1"/>
        <end position="11"/>
    </location>
</feature>
<protein>
    <recommendedName>
        <fullName evidence="1">Ubiquitin carboxyl-terminal hydrolase</fullName>
        <ecNumber evidence="1">3.4.19.12</ecNumber>
    </recommendedName>
</protein>